<dbReference type="AlphaFoldDB" id="A0A645FMV8"/>
<gene>
    <name evidence="1" type="ORF">SDC9_160854</name>
</gene>
<comment type="caution">
    <text evidence="1">The sequence shown here is derived from an EMBL/GenBank/DDBJ whole genome shotgun (WGS) entry which is preliminary data.</text>
</comment>
<name>A0A645FMV8_9ZZZZ</name>
<accession>A0A645FMV8</accession>
<evidence type="ECO:0000313" key="1">
    <source>
        <dbReference type="EMBL" id="MPN13533.1"/>
    </source>
</evidence>
<organism evidence="1">
    <name type="scientific">bioreactor metagenome</name>
    <dbReference type="NCBI Taxonomy" id="1076179"/>
    <lineage>
        <taxon>unclassified sequences</taxon>
        <taxon>metagenomes</taxon>
        <taxon>ecological metagenomes</taxon>
    </lineage>
</organism>
<reference evidence="1" key="1">
    <citation type="submission" date="2019-08" db="EMBL/GenBank/DDBJ databases">
        <authorList>
            <person name="Kucharzyk K."/>
            <person name="Murdoch R.W."/>
            <person name="Higgins S."/>
            <person name="Loffler F."/>
        </authorList>
    </citation>
    <scope>NUCLEOTIDE SEQUENCE</scope>
</reference>
<sequence>MQRILQKAAELLLRKEHVSFEQLRVHKFPILALYPGGKCQVVREAHLQLVIFEGGIDAERFGDTEYRCRCLVLKEMIEADGFRQGVPLRKESVVYDGNEYPCVRIREYVIQPVIVSNQRGVRHF</sequence>
<proteinExistence type="predicted"/>
<protein>
    <submittedName>
        <fullName evidence="1">Uncharacterized protein</fullName>
    </submittedName>
</protein>
<dbReference type="EMBL" id="VSSQ01060033">
    <property type="protein sequence ID" value="MPN13533.1"/>
    <property type="molecule type" value="Genomic_DNA"/>
</dbReference>